<dbReference type="Proteomes" id="UP000249248">
    <property type="component" value="Unassembled WGS sequence"/>
</dbReference>
<accession>A0A2W1MUG7</accession>
<evidence type="ECO:0000313" key="2">
    <source>
        <dbReference type="EMBL" id="PZE15709.1"/>
    </source>
</evidence>
<organism evidence="2 3">
    <name type="scientific">Putridiphycobacter roseus</name>
    <dbReference type="NCBI Taxonomy" id="2219161"/>
    <lineage>
        <taxon>Bacteria</taxon>
        <taxon>Pseudomonadati</taxon>
        <taxon>Bacteroidota</taxon>
        <taxon>Flavobacteriia</taxon>
        <taxon>Flavobacteriales</taxon>
        <taxon>Crocinitomicaceae</taxon>
        <taxon>Putridiphycobacter</taxon>
    </lineage>
</organism>
<proteinExistence type="predicted"/>
<dbReference type="AlphaFoldDB" id="A0A2W1MUG7"/>
<feature type="domain" description="DUF4301" evidence="1">
    <location>
        <begin position="16"/>
        <end position="488"/>
    </location>
</feature>
<dbReference type="EMBL" id="QKSB01000018">
    <property type="protein sequence ID" value="PZE15709.1"/>
    <property type="molecule type" value="Genomic_DNA"/>
</dbReference>
<reference evidence="2 3" key="1">
    <citation type="submission" date="2018-06" db="EMBL/GenBank/DDBJ databases">
        <title>The draft genome sequence of Crocinitomix sp. SM1701.</title>
        <authorList>
            <person name="Zhang X."/>
        </authorList>
    </citation>
    <scope>NUCLEOTIDE SEQUENCE [LARGE SCALE GENOMIC DNA]</scope>
    <source>
        <strain evidence="2 3">SM1701</strain>
    </source>
</reference>
<evidence type="ECO:0000313" key="3">
    <source>
        <dbReference type="Proteomes" id="UP000249248"/>
    </source>
</evidence>
<dbReference type="InterPro" id="IPR029044">
    <property type="entry name" value="Nucleotide-diphossugar_trans"/>
</dbReference>
<dbReference type="Pfam" id="PF14134">
    <property type="entry name" value="DUF4301"/>
    <property type="match status" value="1"/>
</dbReference>
<dbReference type="InterPro" id="IPR025393">
    <property type="entry name" value="DUF4301"/>
</dbReference>
<dbReference type="SUPFAM" id="SSF53448">
    <property type="entry name" value="Nucleotide-diphospho-sugar transferases"/>
    <property type="match status" value="1"/>
</dbReference>
<comment type="caution">
    <text evidence="2">The sequence shown here is derived from an EMBL/GenBank/DDBJ whole genome shotgun (WGS) entry which is preliminary data.</text>
</comment>
<name>A0A2W1MUG7_9FLAO</name>
<keyword evidence="3" id="KW-1185">Reference proteome</keyword>
<sequence>MFDAQQPLIKCPRLKNKILEEQIQAQLNKITAGNPTIELVRPCRMEDGILSFDSNDTLQLIPFFDKEKEKLDITFFIPASGSGSRMFDTMFDYLNNTKDYKPDTIKTVEKFLNSIHEFAFFNKIPINYKKEIKLGTVNIRDLVESIVLDKHLNLGGLPKGLIPFHRYGKFIITPFQEHIIQGSKVAGDNANFHFTINPQFKGEIEETIQILRAITGIEFNYFFSEQNEKTHAFAFDKNNHPVKFKDGAYLKRPAGHGALIHNLNEIDSDIVFIKNIDNIQHYSKAKNSIQTQKILGGKLIQFQQKVFAIVRELLKENNDYLKSIEAINAEYKLGLSKEDLGNKTFLIHYFNRPIRICGMVKNEGQPGGGPFWVRDKDGITSKQIIEKSQIDKNTEQLNISLHATHFNPVYLVCGLKNHKNEKYDLHQFKNENHYFLVQKKNKGKSIKYIEEPGLWNGAMYNWLTLFYEIDSNCFSPVKTIMDLLHPLHVEDKN</sequence>
<gene>
    <name evidence="2" type="ORF">DNU06_16565</name>
</gene>
<protein>
    <recommendedName>
        <fullName evidence="1">DUF4301 domain-containing protein</fullName>
    </recommendedName>
</protein>
<evidence type="ECO:0000259" key="1">
    <source>
        <dbReference type="Pfam" id="PF14134"/>
    </source>
</evidence>